<dbReference type="Pfam" id="PF13649">
    <property type="entry name" value="Methyltransf_25"/>
    <property type="match status" value="1"/>
</dbReference>
<dbReference type="InterPro" id="IPR029063">
    <property type="entry name" value="SAM-dependent_MTases_sf"/>
</dbReference>
<feature type="domain" description="Methyltransferase" evidence="3">
    <location>
        <begin position="50"/>
        <end position="139"/>
    </location>
</feature>
<accession>A0A1T4WU22</accession>
<dbReference type="PANTHER" id="PTHR43861">
    <property type="entry name" value="TRANS-ACONITATE 2-METHYLTRANSFERASE-RELATED"/>
    <property type="match status" value="1"/>
</dbReference>
<dbReference type="RefSeq" id="WP_078811896.1">
    <property type="nucleotide sequence ID" value="NZ_FUYE01000002.1"/>
</dbReference>
<evidence type="ECO:0000313" key="4">
    <source>
        <dbReference type="EMBL" id="SKA80804.1"/>
    </source>
</evidence>
<evidence type="ECO:0000256" key="1">
    <source>
        <dbReference type="ARBA" id="ARBA00022603"/>
    </source>
</evidence>
<organism evidence="4 5">
    <name type="scientific">Prosthecobacter debontii</name>
    <dbReference type="NCBI Taxonomy" id="48467"/>
    <lineage>
        <taxon>Bacteria</taxon>
        <taxon>Pseudomonadati</taxon>
        <taxon>Verrucomicrobiota</taxon>
        <taxon>Verrucomicrobiia</taxon>
        <taxon>Verrucomicrobiales</taxon>
        <taxon>Verrucomicrobiaceae</taxon>
        <taxon>Prosthecobacter</taxon>
    </lineage>
</organism>
<dbReference type="GO" id="GO:0008168">
    <property type="term" value="F:methyltransferase activity"/>
    <property type="evidence" value="ECO:0007669"/>
    <property type="project" value="UniProtKB-KW"/>
</dbReference>
<dbReference type="EMBL" id="FUYE01000002">
    <property type="protein sequence ID" value="SKA80804.1"/>
    <property type="molecule type" value="Genomic_DNA"/>
</dbReference>
<proteinExistence type="predicted"/>
<dbReference type="SUPFAM" id="SSF53335">
    <property type="entry name" value="S-adenosyl-L-methionine-dependent methyltransferases"/>
    <property type="match status" value="1"/>
</dbReference>
<keyword evidence="5" id="KW-1185">Reference proteome</keyword>
<dbReference type="Gene3D" id="3.40.50.150">
    <property type="entry name" value="Vaccinia Virus protein VP39"/>
    <property type="match status" value="1"/>
</dbReference>
<evidence type="ECO:0000256" key="2">
    <source>
        <dbReference type="ARBA" id="ARBA00022679"/>
    </source>
</evidence>
<dbReference type="STRING" id="48467.SAMN02745166_00683"/>
<protein>
    <submittedName>
        <fullName evidence="4">Methyltransferase domain-containing protein</fullName>
    </submittedName>
</protein>
<gene>
    <name evidence="4" type="ORF">SAMN02745166_00683</name>
</gene>
<reference evidence="5" key="1">
    <citation type="submission" date="2017-02" db="EMBL/GenBank/DDBJ databases">
        <authorList>
            <person name="Varghese N."/>
            <person name="Submissions S."/>
        </authorList>
    </citation>
    <scope>NUCLEOTIDE SEQUENCE [LARGE SCALE GENOMIC DNA]</scope>
    <source>
        <strain evidence="5">ATCC 700200</strain>
    </source>
</reference>
<dbReference type="AlphaFoldDB" id="A0A1T4WU22"/>
<dbReference type="OrthoDB" id="9804312at2"/>
<evidence type="ECO:0000313" key="5">
    <source>
        <dbReference type="Proteomes" id="UP000190774"/>
    </source>
</evidence>
<dbReference type="GO" id="GO:0032259">
    <property type="term" value="P:methylation"/>
    <property type="evidence" value="ECO:0007669"/>
    <property type="project" value="UniProtKB-KW"/>
</dbReference>
<dbReference type="CDD" id="cd02440">
    <property type="entry name" value="AdoMet_MTases"/>
    <property type="match status" value="1"/>
</dbReference>
<keyword evidence="2 4" id="KW-0808">Transferase</keyword>
<evidence type="ECO:0000259" key="3">
    <source>
        <dbReference type="Pfam" id="PF13649"/>
    </source>
</evidence>
<name>A0A1T4WU22_9BACT</name>
<dbReference type="InterPro" id="IPR041698">
    <property type="entry name" value="Methyltransf_25"/>
</dbReference>
<keyword evidence="1 4" id="KW-0489">Methyltransferase</keyword>
<dbReference type="Proteomes" id="UP000190774">
    <property type="component" value="Unassembled WGS sequence"/>
</dbReference>
<sequence>MTPQQIAATYDRIASFWSGGDFNPSNGIAQHWRALQFVREAEGQDLRKALDVGCGSSGRIIDLLLTEGFEVEGLDVSAAMVTLARERHPEVTFHQVDICTWELPERYDFISAWDSIWHAPLSEHEGILRKLCEGLKAGGVLIFTSGGVDEPGEIFNEMMGQPMYHAALGIPKLLEIVASQGCVCRHLEYDQHPELHVYLIVQKG</sequence>
<dbReference type="PANTHER" id="PTHR43861:SF1">
    <property type="entry name" value="TRANS-ACONITATE 2-METHYLTRANSFERASE"/>
    <property type="match status" value="1"/>
</dbReference>